<feature type="chain" id="PRO_5039908038" evidence="1">
    <location>
        <begin position="25"/>
        <end position="277"/>
    </location>
</feature>
<evidence type="ECO:0000313" key="2">
    <source>
        <dbReference type="EMBL" id="MCU5776672.1"/>
    </source>
</evidence>
<protein>
    <submittedName>
        <fullName evidence="2">Alpha/beta hydrolase</fullName>
    </submittedName>
</protein>
<evidence type="ECO:0000313" key="3">
    <source>
        <dbReference type="Proteomes" id="UP001064262"/>
    </source>
</evidence>
<evidence type="ECO:0000256" key="1">
    <source>
        <dbReference type="SAM" id="SignalP"/>
    </source>
</evidence>
<proteinExistence type="predicted"/>
<keyword evidence="2" id="KW-0378">Hydrolase</keyword>
<keyword evidence="1" id="KW-0732">Signal</keyword>
<dbReference type="AlphaFoldDB" id="A0A9J6PLX4"/>
<dbReference type="EMBL" id="JAODIM010000036">
    <property type="protein sequence ID" value="MCU5776672.1"/>
    <property type="molecule type" value="Genomic_DNA"/>
</dbReference>
<dbReference type="GO" id="GO:0016787">
    <property type="term" value="F:hydrolase activity"/>
    <property type="evidence" value="ECO:0007669"/>
    <property type="project" value="UniProtKB-KW"/>
</dbReference>
<sequence length="277" mass="30167">MLPGWCAQLRLRGLLLLSLLTGCASDPAIHADQIAGSAGLQRETVQTSSFVLAAWVRITRADQPLHIYIEGDGRAWRNRYQPADDPTPHKAIGLSLAVADDAPNVLYLARPCQFIPMTRNPRCRSDYWTGKRFAPEVITAINEAISHYTTRTPGQPIVLTGYSGGAAVAALVAARRDDVVLLRTVAGNLDHVAVNRLHRVSPMPDSLNPADEVARIAAIPQRHFSGAEDSVVPPSIGRDFAAAVGKCASWQVIADMGHESDWARVWPQLLQQPVYCQ</sequence>
<dbReference type="InterPro" id="IPR029058">
    <property type="entry name" value="AB_hydrolase_fold"/>
</dbReference>
<dbReference type="SUPFAM" id="SSF53474">
    <property type="entry name" value="alpha/beta-Hydrolases"/>
    <property type="match status" value="1"/>
</dbReference>
<dbReference type="Gene3D" id="3.40.50.1820">
    <property type="entry name" value="alpha/beta hydrolase"/>
    <property type="match status" value="1"/>
</dbReference>
<name>A0A9J6PLX4_9GAMM</name>
<dbReference type="RefSeq" id="WP_267141251.1">
    <property type="nucleotide sequence ID" value="NZ_JAODIL010000054.1"/>
</dbReference>
<feature type="signal peptide" evidence="1">
    <location>
        <begin position="1"/>
        <end position="24"/>
    </location>
</feature>
<reference evidence="2" key="1">
    <citation type="submission" date="2022-09" db="EMBL/GenBank/DDBJ databases">
        <title>Winslowiella arboricola sp. nov., isolated from bleeding cankers on broadleaf hosts.</title>
        <authorList>
            <person name="Brady C."/>
            <person name="Kaur S."/>
            <person name="Crampton B."/>
            <person name="Maddock D."/>
            <person name="Arnold D."/>
            <person name="Denman S."/>
        </authorList>
    </citation>
    <scope>NUCLEOTIDE SEQUENCE</scope>
    <source>
        <strain evidence="2">BAC 15a-03b</strain>
    </source>
</reference>
<comment type="caution">
    <text evidence="2">The sequence shown here is derived from an EMBL/GenBank/DDBJ whole genome shotgun (WGS) entry which is preliminary data.</text>
</comment>
<accession>A0A9J6PLX4</accession>
<gene>
    <name evidence="2" type="ORF">N5923_04040</name>
</gene>
<dbReference type="Proteomes" id="UP001064262">
    <property type="component" value="Unassembled WGS sequence"/>
</dbReference>
<organism evidence="2 3">
    <name type="scientific">Winslowiella arboricola</name>
    <dbReference type="NCBI Taxonomy" id="2978220"/>
    <lineage>
        <taxon>Bacteria</taxon>
        <taxon>Pseudomonadati</taxon>
        <taxon>Pseudomonadota</taxon>
        <taxon>Gammaproteobacteria</taxon>
        <taxon>Enterobacterales</taxon>
        <taxon>Erwiniaceae</taxon>
        <taxon>Winslowiella</taxon>
    </lineage>
</organism>
<keyword evidence="3" id="KW-1185">Reference proteome</keyword>